<dbReference type="GO" id="GO:0006508">
    <property type="term" value="P:proteolysis"/>
    <property type="evidence" value="ECO:0007669"/>
    <property type="project" value="InterPro"/>
</dbReference>
<evidence type="ECO:0000313" key="3">
    <source>
        <dbReference type="Proteomes" id="UP000281553"/>
    </source>
</evidence>
<dbReference type="InterPro" id="IPR038765">
    <property type="entry name" value="Papain-like_cys_pep_sf"/>
</dbReference>
<dbReference type="Proteomes" id="UP000281553">
    <property type="component" value="Unassembled WGS sequence"/>
</dbReference>
<sequence length="68" mass="7650">MGGYYGACNAELMQLELVRNGPFPVGFEVYSDFMAYQGGIYHHTGHHNVLRIHFELLQGISIITQHLG</sequence>
<organism evidence="2 3">
    <name type="scientific">Dibothriocephalus latus</name>
    <name type="common">Fish tapeworm</name>
    <name type="synonym">Diphyllobothrium latum</name>
    <dbReference type="NCBI Taxonomy" id="60516"/>
    <lineage>
        <taxon>Eukaryota</taxon>
        <taxon>Metazoa</taxon>
        <taxon>Spiralia</taxon>
        <taxon>Lophotrochozoa</taxon>
        <taxon>Platyhelminthes</taxon>
        <taxon>Cestoda</taxon>
        <taxon>Eucestoda</taxon>
        <taxon>Diphyllobothriidea</taxon>
        <taxon>Diphyllobothriidae</taxon>
        <taxon>Dibothriocephalus</taxon>
    </lineage>
</organism>
<keyword evidence="3" id="KW-1185">Reference proteome</keyword>
<dbReference type="OrthoDB" id="3789175at2759"/>
<gene>
    <name evidence="2" type="ORF">DILT_LOCUS16409</name>
</gene>
<dbReference type="SUPFAM" id="SSF54001">
    <property type="entry name" value="Cysteine proteinases"/>
    <property type="match status" value="1"/>
</dbReference>
<feature type="domain" description="Peptidase C1A papain C-terminal" evidence="1">
    <location>
        <begin position="10"/>
        <end position="48"/>
    </location>
</feature>
<dbReference type="EMBL" id="UYRU01084688">
    <property type="protein sequence ID" value="VDN34059.1"/>
    <property type="molecule type" value="Genomic_DNA"/>
</dbReference>
<evidence type="ECO:0000313" key="2">
    <source>
        <dbReference type="EMBL" id="VDN34059.1"/>
    </source>
</evidence>
<name>A0A3P7QXH4_DIBLA</name>
<dbReference type="Gene3D" id="3.90.70.10">
    <property type="entry name" value="Cysteine proteinases"/>
    <property type="match status" value="1"/>
</dbReference>
<protein>
    <recommendedName>
        <fullName evidence="1">Peptidase C1A papain C-terminal domain-containing protein</fullName>
    </recommendedName>
</protein>
<dbReference type="GO" id="GO:0008234">
    <property type="term" value="F:cysteine-type peptidase activity"/>
    <property type="evidence" value="ECO:0007669"/>
    <property type="project" value="InterPro"/>
</dbReference>
<reference evidence="2 3" key="1">
    <citation type="submission" date="2018-11" db="EMBL/GenBank/DDBJ databases">
        <authorList>
            <consortium name="Pathogen Informatics"/>
        </authorList>
    </citation>
    <scope>NUCLEOTIDE SEQUENCE [LARGE SCALE GENOMIC DNA]</scope>
</reference>
<dbReference type="AlphaFoldDB" id="A0A3P7QXH4"/>
<accession>A0A3P7QXH4</accession>
<proteinExistence type="predicted"/>
<dbReference type="Pfam" id="PF00112">
    <property type="entry name" value="Peptidase_C1"/>
    <property type="match status" value="1"/>
</dbReference>
<evidence type="ECO:0000259" key="1">
    <source>
        <dbReference type="Pfam" id="PF00112"/>
    </source>
</evidence>
<dbReference type="InterPro" id="IPR000668">
    <property type="entry name" value="Peptidase_C1A_C"/>
</dbReference>